<keyword evidence="3 11" id="KW-0597">Phosphoprotein</keyword>
<evidence type="ECO:0000259" key="14">
    <source>
        <dbReference type="PROSITE" id="PS50112"/>
    </source>
</evidence>
<dbReference type="InterPro" id="IPR029016">
    <property type="entry name" value="GAF-like_dom_sf"/>
</dbReference>
<keyword evidence="16" id="KW-1185">Reference proteome</keyword>
<feature type="modified residue" description="4-aspartylphosphate" evidence="11">
    <location>
        <position position="757"/>
    </location>
</feature>
<dbReference type="PRINTS" id="PR00344">
    <property type="entry name" value="BCTRLSENSOR"/>
</dbReference>
<dbReference type="SMART" id="SM00388">
    <property type="entry name" value="HisKA"/>
    <property type="match status" value="1"/>
</dbReference>
<reference evidence="15 16" key="1">
    <citation type="submission" date="2020-08" db="EMBL/GenBank/DDBJ databases">
        <title>Genomic Encyclopedia of Type Strains, Phase IV (KMG-IV): sequencing the most valuable type-strain genomes for metagenomic binning, comparative biology and taxonomic classification.</title>
        <authorList>
            <person name="Goeker M."/>
        </authorList>
    </citation>
    <scope>NUCLEOTIDE SEQUENCE [LARGE SCALE GENOMIC DNA]</scope>
    <source>
        <strain evidence="15 16">DSM 105137</strain>
    </source>
</reference>
<dbReference type="AlphaFoldDB" id="A0A840E9E5"/>
<dbReference type="Gene3D" id="1.10.287.130">
    <property type="match status" value="1"/>
</dbReference>
<protein>
    <recommendedName>
        <fullName evidence="10">Sensory/regulatory protein RpfC</fullName>
        <ecNumber evidence="2">2.7.13.3</ecNumber>
    </recommendedName>
</protein>
<evidence type="ECO:0000256" key="8">
    <source>
        <dbReference type="ARBA" id="ARBA00023012"/>
    </source>
</evidence>
<evidence type="ECO:0000259" key="12">
    <source>
        <dbReference type="PROSITE" id="PS50109"/>
    </source>
</evidence>
<dbReference type="CDD" id="cd16922">
    <property type="entry name" value="HATPase_EvgS-ArcB-TorS-like"/>
    <property type="match status" value="1"/>
</dbReference>
<dbReference type="RefSeq" id="WP_183496799.1">
    <property type="nucleotide sequence ID" value="NZ_JACIFF010000009.1"/>
</dbReference>
<dbReference type="Proteomes" id="UP000576209">
    <property type="component" value="Unassembled WGS sequence"/>
</dbReference>
<dbReference type="InterPro" id="IPR000014">
    <property type="entry name" value="PAS"/>
</dbReference>
<dbReference type="InterPro" id="IPR035965">
    <property type="entry name" value="PAS-like_dom_sf"/>
</dbReference>
<dbReference type="SMART" id="SM00387">
    <property type="entry name" value="HATPase_c"/>
    <property type="match status" value="1"/>
</dbReference>
<dbReference type="SUPFAM" id="SSF55785">
    <property type="entry name" value="PYP-like sensor domain (PAS domain)"/>
    <property type="match status" value="1"/>
</dbReference>
<evidence type="ECO:0000256" key="10">
    <source>
        <dbReference type="ARBA" id="ARBA00068150"/>
    </source>
</evidence>
<evidence type="ECO:0000256" key="5">
    <source>
        <dbReference type="ARBA" id="ARBA00022741"/>
    </source>
</evidence>
<dbReference type="SUPFAM" id="SSF55874">
    <property type="entry name" value="ATPase domain of HSP90 chaperone/DNA topoisomerase II/histidine kinase"/>
    <property type="match status" value="1"/>
</dbReference>
<dbReference type="PROSITE" id="PS50110">
    <property type="entry name" value="RESPONSE_REGULATORY"/>
    <property type="match status" value="1"/>
</dbReference>
<dbReference type="Pfam" id="PF08447">
    <property type="entry name" value="PAS_3"/>
    <property type="match status" value="1"/>
</dbReference>
<dbReference type="SMART" id="SM00065">
    <property type="entry name" value="GAF"/>
    <property type="match status" value="1"/>
</dbReference>
<dbReference type="EC" id="2.7.13.3" evidence="2"/>
<dbReference type="InterPro" id="IPR005467">
    <property type="entry name" value="His_kinase_dom"/>
</dbReference>
<dbReference type="SUPFAM" id="SSF55781">
    <property type="entry name" value="GAF domain-like"/>
    <property type="match status" value="1"/>
</dbReference>
<dbReference type="FunFam" id="1.10.287.130:FF:000002">
    <property type="entry name" value="Two-component osmosensing histidine kinase"/>
    <property type="match status" value="1"/>
</dbReference>
<dbReference type="Gene3D" id="3.30.450.40">
    <property type="match status" value="1"/>
</dbReference>
<dbReference type="FunFam" id="3.30.565.10:FF:000010">
    <property type="entry name" value="Sensor histidine kinase RcsC"/>
    <property type="match status" value="1"/>
</dbReference>
<name>A0A840E9E5_9BACT</name>
<keyword evidence="4" id="KW-0808">Transferase</keyword>
<dbReference type="PROSITE" id="PS50112">
    <property type="entry name" value="PAS"/>
    <property type="match status" value="1"/>
</dbReference>
<dbReference type="Pfam" id="PF13185">
    <property type="entry name" value="GAF_2"/>
    <property type="match status" value="1"/>
</dbReference>
<dbReference type="CDD" id="cd00082">
    <property type="entry name" value="HisKA"/>
    <property type="match status" value="1"/>
</dbReference>
<dbReference type="InterPro" id="IPR003661">
    <property type="entry name" value="HisK_dim/P_dom"/>
</dbReference>
<dbReference type="PROSITE" id="PS50109">
    <property type="entry name" value="HIS_KIN"/>
    <property type="match status" value="1"/>
</dbReference>
<sequence>MKIVDQPVPGLYEAVFDATTSSCLLLKPDAPKFTILKANQSFTDATLSKEETLIGRGVFEAFPDNPDDPTADGVEKWTASLLHVLEHREIHEMDIQRYAVPRPAEEGGGFEEKYWQPANIPVFNPDGTIRFILHQVAEVTNQIAAEIDRNRFFDVASDVLVKVGLDGYFKEINPACEAVLGWTQEEMTSRPWLDFIHPDDVAMSLGAQRTLMAGTTRLNTENRYLCKDGSYRWLSWHTRMEVADKMVYCAATDITQTRRLWSVAEGQKEALEMSVRGEPLTQILERLILTMDENTASGAKTSIMLMTEDRQHLTVGAAPRLPPEYNAAINGMPIGPGMGSCGMAAWSGKSYVAHDIETDPNWQRARRLAKRNDLRACMSTPLLSSTGEVLGTFALYHAKPTSPTNDLLQLTEIISRTAATVIERERNMVSKRLAQQQLIQARNEAEAANRSKSEFLANMSHEMRTPMNVVVGVANIMAKYENLSDTQLEMVQTLQNSADALLDLINDLLDISKIETQNIELERVPFSITRLMQEISDMMSVRAAQNGLRFRASGECTNHDVLLGDPTRLRQVILNLCSNALKFTQEGTVAIQLSCSPAAQDGFVDVSIAVSDTGIGIDERQLSAIFRSFTQADSSIDRKFGGTGLGLAITKRLVEMMDGNITVESVLGEGSTFTVTVQLPYSKVGTLEQGSDVTSQTHVQAPVNEQKKVLLVEDFEPNALIAARYLKIFGYSYDIARNGLQAVEKAQSGDYLAILMDVQMPEMNGLQATRQIRIHEQATEKHPTPIIAMTAYALAGDRERCLDAGMDDYLSKPIDAEGLREKLQALSFVQ</sequence>
<dbReference type="NCBIfam" id="TIGR00229">
    <property type="entry name" value="sensory_box"/>
    <property type="match status" value="1"/>
</dbReference>
<dbReference type="Gene3D" id="3.30.565.10">
    <property type="entry name" value="Histidine kinase-like ATPase, C-terminal domain"/>
    <property type="match status" value="1"/>
</dbReference>
<keyword evidence="7" id="KW-0067">ATP-binding</keyword>
<feature type="domain" description="Histidine kinase" evidence="12">
    <location>
        <begin position="458"/>
        <end position="681"/>
    </location>
</feature>
<evidence type="ECO:0000256" key="4">
    <source>
        <dbReference type="ARBA" id="ARBA00022679"/>
    </source>
</evidence>
<evidence type="ECO:0000256" key="1">
    <source>
        <dbReference type="ARBA" id="ARBA00000085"/>
    </source>
</evidence>
<dbReference type="Pfam" id="PF02518">
    <property type="entry name" value="HATPase_c"/>
    <property type="match status" value="1"/>
</dbReference>
<dbReference type="InterPro" id="IPR003594">
    <property type="entry name" value="HATPase_dom"/>
</dbReference>
<dbReference type="InterPro" id="IPR036890">
    <property type="entry name" value="HATPase_C_sf"/>
</dbReference>
<keyword evidence="6" id="KW-0418">Kinase</keyword>
<dbReference type="Pfam" id="PF00512">
    <property type="entry name" value="HisKA"/>
    <property type="match status" value="1"/>
</dbReference>
<keyword evidence="8" id="KW-0902">Two-component regulatory system</keyword>
<evidence type="ECO:0000256" key="9">
    <source>
        <dbReference type="ARBA" id="ARBA00064003"/>
    </source>
</evidence>
<dbReference type="SMART" id="SM00448">
    <property type="entry name" value="REC"/>
    <property type="match status" value="1"/>
</dbReference>
<dbReference type="InterPro" id="IPR013655">
    <property type="entry name" value="PAS_fold_3"/>
</dbReference>
<dbReference type="SUPFAM" id="SSF47384">
    <property type="entry name" value="Homodimeric domain of signal transducing histidine kinase"/>
    <property type="match status" value="1"/>
</dbReference>
<keyword evidence="5" id="KW-0547">Nucleotide-binding</keyword>
<dbReference type="InterPro" id="IPR011006">
    <property type="entry name" value="CheY-like_superfamily"/>
</dbReference>
<dbReference type="Gene3D" id="3.30.450.20">
    <property type="entry name" value="PAS domain"/>
    <property type="match status" value="2"/>
</dbReference>
<dbReference type="EMBL" id="JACIFF010000009">
    <property type="protein sequence ID" value="MBB4080563.1"/>
    <property type="molecule type" value="Genomic_DNA"/>
</dbReference>
<dbReference type="Pfam" id="PF00072">
    <property type="entry name" value="Response_reg"/>
    <property type="match status" value="1"/>
</dbReference>
<evidence type="ECO:0000313" key="15">
    <source>
        <dbReference type="EMBL" id="MBB4080563.1"/>
    </source>
</evidence>
<comment type="catalytic activity">
    <reaction evidence="1">
        <text>ATP + protein L-histidine = ADP + protein N-phospho-L-histidine.</text>
        <dbReference type="EC" id="2.7.13.3"/>
    </reaction>
</comment>
<dbReference type="PANTHER" id="PTHR45339:SF1">
    <property type="entry name" value="HYBRID SIGNAL TRANSDUCTION HISTIDINE KINASE J"/>
    <property type="match status" value="1"/>
</dbReference>
<dbReference type="InterPro" id="IPR004358">
    <property type="entry name" value="Sig_transdc_His_kin-like_C"/>
</dbReference>
<evidence type="ECO:0000256" key="3">
    <source>
        <dbReference type="ARBA" id="ARBA00022553"/>
    </source>
</evidence>
<dbReference type="SMART" id="SM00091">
    <property type="entry name" value="PAS"/>
    <property type="match status" value="2"/>
</dbReference>
<evidence type="ECO:0000256" key="7">
    <source>
        <dbReference type="ARBA" id="ARBA00022840"/>
    </source>
</evidence>
<accession>A0A840E9E5</accession>
<evidence type="ECO:0000256" key="6">
    <source>
        <dbReference type="ARBA" id="ARBA00022777"/>
    </source>
</evidence>
<dbReference type="CDD" id="cd17546">
    <property type="entry name" value="REC_hyHK_CKI1_RcsC-like"/>
    <property type="match status" value="1"/>
</dbReference>
<comment type="subunit">
    <text evidence="9">At low DSF concentrations, interacts with RpfF.</text>
</comment>
<feature type="domain" description="Response regulatory" evidence="13">
    <location>
        <begin position="708"/>
        <end position="827"/>
    </location>
</feature>
<gene>
    <name evidence="15" type="ORF">GGR28_003198</name>
</gene>
<dbReference type="Gene3D" id="3.40.50.2300">
    <property type="match status" value="1"/>
</dbReference>
<organism evidence="15 16">
    <name type="scientific">Neolewinella aquimaris</name>
    <dbReference type="NCBI Taxonomy" id="1835722"/>
    <lineage>
        <taxon>Bacteria</taxon>
        <taxon>Pseudomonadati</taxon>
        <taxon>Bacteroidota</taxon>
        <taxon>Saprospiria</taxon>
        <taxon>Saprospirales</taxon>
        <taxon>Lewinellaceae</taxon>
        <taxon>Neolewinella</taxon>
    </lineage>
</organism>
<dbReference type="SUPFAM" id="SSF52172">
    <property type="entry name" value="CheY-like"/>
    <property type="match status" value="1"/>
</dbReference>
<dbReference type="CDD" id="cd00130">
    <property type="entry name" value="PAS"/>
    <property type="match status" value="1"/>
</dbReference>
<comment type="caution">
    <text evidence="15">The sequence shown here is derived from an EMBL/GenBank/DDBJ whole genome shotgun (WGS) entry which is preliminary data.</text>
</comment>
<dbReference type="GO" id="GO:0000155">
    <property type="term" value="F:phosphorelay sensor kinase activity"/>
    <property type="evidence" value="ECO:0007669"/>
    <property type="project" value="InterPro"/>
</dbReference>
<evidence type="ECO:0000259" key="13">
    <source>
        <dbReference type="PROSITE" id="PS50110"/>
    </source>
</evidence>
<feature type="domain" description="PAS" evidence="14">
    <location>
        <begin position="145"/>
        <end position="215"/>
    </location>
</feature>
<dbReference type="PANTHER" id="PTHR45339">
    <property type="entry name" value="HYBRID SIGNAL TRANSDUCTION HISTIDINE KINASE J"/>
    <property type="match status" value="1"/>
</dbReference>
<dbReference type="InterPro" id="IPR036097">
    <property type="entry name" value="HisK_dim/P_sf"/>
</dbReference>
<dbReference type="InterPro" id="IPR001789">
    <property type="entry name" value="Sig_transdc_resp-reg_receiver"/>
</dbReference>
<dbReference type="InterPro" id="IPR003018">
    <property type="entry name" value="GAF"/>
</dbReference>
<evidence type="ECO:0000256" key="2">
    <source>
        <dbReference type="ARBA" id="ARBA00012438"/>
    </source>
</evidence>
<proteinExistence type="predicted"/>
<evidence type="ECO:0000256" key="11">
    <source>
        <dbReference type="PROSITE-ProRule" id="PRU00169"/>
    </source>
</evidence>
<dbReference type="GO" id="GO:0005524">
    <property type="term" value="F:ATP binding"/>
    <property type="evidence" value="ECO:0007669"/>
    <property type="project" value="UniProtKB-KW"/>
</dbReference>
<evidence type="ECO:0000313" key="16">
    <source>
        <dbReference type="Proteomes" id="UP000576209"/>
    </source>
</evidence>